<proteinExistence type="predicted"/>
<keyword evidence="2" id="KW-1185">Reference proteome</keyword>
<protein>
    <submittedName>
        <fullName evidence="1">Uncharacterized protein</fullName>
    </submittedName>
</protein>
<gene>
    <name evidence="1" type="ordered locus">Avin_31780</name>
</gene>
<dbReference type="STRING" id="322710.Avin_31780"/>
<dbReference type="KEGG" id="avn:Avin_31780"/>
<accession>C1DNY8</accession>
<evidence type="ECO:0000313" key="2">
    <source>
        <dbReference type="Proteomes" id="UP000002424"/>
    </source>
</evidence>
<evidence type="ECO:0000313" key="1">
    <source>
        <dbReference type="EMBL" id="ACO79341.1"/>
    </source>
</evidence>
<organism evidence="1 2">
    <name type="scientific">Azotobacter vinelandii (strain DJ / ATCC BAA-1303)</name>
    <dbReference type="NCBI Taxonomy" id="322710"/>
    <lineage>
        <taxon>Bacteria</taxon>
        <taxon>Pseudomonadati</taxon>
        <taxon>Pseudomonadota</taxon>
        <taxon>Gammaproteobacteria</taxon>
        <taxon>Pseudomonadales</taxon>
        <taxon>Pseudomonadaceae</taxon>
        <taxon>Azotobacter</taxon>
    </lineage>
</organism>
<reference evidence="1 2" key="1">
    <citation type="journal article" date="2009" name="J. Bacteriol.">
        <title>Genome sequence of Azotobacter vinelandii, an obligate aerobe specialized to support diverse anaerobic metabolic processes.</title>
        <authorList>
            <person name="Setubal J.C."/>
            <person name="dos Santos P."/>
            <person name="Goldman B.S."/>
            <person name="Ertesvag H."/>
            <person name="Espin G."/>
            <person name="Rubio L.M."/>
            <person name="Valla S."/>
            <person name="Almeida N.F."/>
            <person name="Balasubramanian D."/>
            <person name="Cromes L."/>
            <person name="Curatti L."/>
            <person name="Du Z."/>
            <person name="Godsy E."/>
            <person name="Goodner B."/>
            <person name="Hellner-Burris K."/>
            <person name="Hernandez J.A."/>
            <person name="Houmiel K."/>
            <person name="Imperial J."/>
            <person name="Kennedy C."/>
            <person name="Larson T.J."/>
            <person name="Latreille P."/>
            <person name="Ligon L.S."/>
            <person name="Lu J."/>
            <person name="Maerk M."/>
            <person name="Miller N.M."/>
            <person name="Norton S."/>
            <person name="O'Carroll I.P."/>
            <person name="Paulsen I."/>
            <person name="Raulfs E.C."/>
            <person name="Roemer R."/>
            <person name="Rosser J."/>
            <person name="Segura D."/>
            <person name="Slater S."/>
            <person name="Stricklin S.L."/>
            <person name="Studholme D.J."/>
            <person name="Sun J."/>
            <person name="Viana C.J."/>
            <person name="Wallin E."/>
            <person name="Wang B."/>
            <person name="Wheeler C."/>
            <person name="Zhu H."/>
            <person name="Dean D.R."/>
            <person name="Dixon R."/>
            <person name="Wood D."/>
        </authorList>
    </citation>
    <scope>NUCLEOTIDE SEQUENCE [LARGE SCALE GENOMIC DNA]</scope>
    <source>
        <strain evidence="2">DJ / ATCC BAA-1303</strain>
    </source>
</reference>
<dbReference type="GeneID" id="88186256"/>
<sequence>MGEAIIGTEHFAGRYRMGYEADIIISYRKPVAVGVPFGSSGQEGPGGSDRACIVRTDDGEPEKHRLPGHVFAIGDQPEIQGNRPRSLDLMSSGSLPTGRPWLIPLLLRACHTTLVRAGFFVL</sequence>
<dbReference type="EnsemblBacteria" id="ACO79341">
    <property type="protein sequence ID" value="ACO79341"/>
    <property type="gene ID" value="Avin_31780"/>
</dbReference>
<dbReference type="Proteomes" id="UP000002424">
    <property type="component" value="Chromosome"/>
</dbReference>
<dbReference type="RefSeq" id="WP_012701725.1">
    <property type="nucleotide sequence ID" value="NC_012560.1"/>
</dbReference>
<name>C1DNY8_AZOVD</name>
<dbReference type="EMBL" id="CP001157">
    <property type="protein sequence ID" value="ACO79341.1"/>
    <property type="molecule type" value="Genomic_DNA"/>
</dbReference>
<dbReference type="AlphaFoldDB" id="C1DNY8"/>
<dbReference type="HOGENOM" id="CLU_2021983_0_0_6"/>